<dbReference type="GO" id="GO:0008270">
    <property type="term" value="F:zinc ion binding"/>
    <property type="evidence" value="ECO:0007669"/>
    <property type="project" value="UniProtKB-KW"/>
</dbReference>
<dbReference type="GO" id="GO:0006338">
    <property type="term" value="P:chromatin remodeling"/>
    <property type="evidence" value="ECO:0007669"/>
    <property type="project" value="TreeGrafter"/>
</dbReference>
<dbReference type="CDD" id="cd02335">
    <property type="entry name" value="ZZ_ADA2"/>
    <property type="match status" value="1"/>
</dbReference>
<evidence type="ECO:0000256" key="4">
    <source>
        <dbReference type="PROSITE-ProRule" id="PRU00228"/>
    </source>
</evidence>
<dbReference type="AlphaFoldDB" id="A0A8B8G3L7"/>
<name>A0A8B8G3L7_9HEMI</name>
<evidence type="ECO:0000256" key="1">
    <source>
        <dbReference type="ARBA" id="ARBA00022723"/>
    </source>
</evidence>
<dbReference type="InterPro" id="IPR041983">
    <property type="entry name" value="ADA2-like_ZZ"/>
</dbReference>
<organism evidence="6 7">
    <name type="scientific">Sipha flava</name>
    <name type="common">yellow sugarcane aphid</name>
    <dbReference type="NCBI Taxonomy" id="143950"/>
    <lineage>
        <taxon>Eukaryota</taxon>
        <taxon>Metazoa</taxon>
        <taxon>Ecdysozoa</taxon>
        <taxon>Arthropoda</taxon>
        <taxon>Hexapoda</taxon>
        <taxon>Insecta</taxon>
        <taxon>Pterygota</taxon>
        <taxon>Neoptera</taxon>
        <taxon>Paraneoptera</taxon>
        <taxon>Hemiptera</taxon>
        <taxon>Sternorrhyncha</taxon>
        <taxon>Aphidomorpha</taxon>
        <taxon>Aphidoidea</taxon>
        <taxon>Aphididae</taxon>
        <taxon>Sipha</taxon>
    </lineage>
</organism>
<dbReference type="PROSITE" id="PS50135">
    <property type="entry name" value="ZF_ZZ_2"/>
    <property type="match status" value="1"/>
</dbReference>
<dbReference type="GeneID" id="112688688"/>
<dbReference type="GO" id="GO:0006357">
    <property type="term" value="P:regulation of transcription by RNA polymerase II"/>
    <property type="evidence" value="ECO:0007669"/>
    <property type="project" value="TreeGrafter"/>
</dbReference>
<evidence type="ECO:0000256" key="2">
    <source>
        <dbReference type="ARBA" id="ARBA00022771"/>
    </source>
</evidence>
<dbReference type="GO" id="GO:0003682">
    <property type="term" value="F:chromatin binding"/>
    <property type="evidence" value="ECO:0007669"/>
    <property type="project" value="TreeGrafter"/>
</dbReference>
<dbReference type="RefSeq" id="XP_025417834.1">
    <property type="nucleotide sequence ID" value="XM_025562049.1"/>
</dbReference>
<keyword evidence="1" id="KW-0479">Metal-binding</keyword>
<evidence type="ECO:0000259" key="5">
    <source>
        <dbReference type="PROSITE" id="PS50135"/>
    </source>
</evidence>
<keyword evidence="2 4" id="KW-0863">Zinc-finger</keyword>
<dbReference type="InterPro" id="IPR056267">
    <property type="entry name" value="Ada2b_C"/>
</dbReference>
<keyword evidence="6" id="KW-1185">Reference proteome</keyword>
<gene>
    <name evidence="7" type="primary">LOC112688688</name>
</gene>
<reference evidence="7" key="1">
    <citation type="submission" date="2025-08" db="UniProtKB">
        <authorList>
            <consortium name="RefSeq"/>
        </authorList>
    </citation>
    <scope>IDENTIFICATION</scope>
    <source>
        <tissue evidence="7">Whole body</tissue>
    </source>
</reference>
<protein>
    <submittedName>
        <fullName evidence="7">Uncharacterized protein LOC112688688</fullName>
    </submittedName>
</protein>
<dbReference type="PANTHER" id="PTHR12374">
    <property type="entry name" value="TRANSCRIPTIONAL ADAPTOR 2 ADA2 -RELATED"/>
    <property type="match status" value="1"/>
</dbReference>
<feature type="domain" description="ZZ-type" evidence="5">
    <location>
        <begin position="31"/>
        <end position="87"/>
    </location>
</feature>
<dbReference type="OrthoDB" id="270417at2759"/>
<evidence type="ECO:0000256" key="3">
    <source>
        <dbReference type="ARBA" id="ARBA00022833"/>
    </source>
</evidence>
<accession>A0A8B8G3L7</accession>
<dbReference type="PANTHER" id="PTHR12374:SF20">
    <property type="entry name" value="TRANSCRIPTIONAL ADAPTER 2-ALPHA"/>
    <property type="match status" value="1"/>
</dbReference>
<evidence type="ECO:0000313" key="6">
    <source>
        <dbReference type="Proteomes" id="UP000694846"/>
    </source>
</evidence>
<dbReference type="GO" id="GO:0003713">
    <property type="term" value="F:transcription coactivator activity"/>
    <property type="evidence" value="ECO:0007669"/>
    <property type="project" value="TreeGrafter"/>
</dbReference>
<dbReference type="InterPro" id="IPR000433">
    <property type="entry name" value="Znf_ZZ"/>
</dbReference>
<sequence>MSSKTYDSSYSKTDMSKSEMKHFCTYCQDEISSVPCQSNTANNSMTIFIHCAICEDIFLCLMCFSSGAEIGNHKNNHDYKLVTFSKSNLYAVKLLSALEEWISEDTEKYLNTRRLVLSWKDVASFVGSENPEEVKKEYYQTYVDGPLGQNIIKLVNNYVGYRSIMTLDQALKMKCFESCPTYFPTSKFIRFPEDKEKEDGYMIYEESYNEFEKYEDMKFYEETLDSYQLQLLIQCTSEFGYGNWDAISKLYNSIIHEEYHKEKWNYLSEQRVKEEYTLRFIQNPLLCGTWLPLEHTRPLIPDRTNRIQGPKNGFEDYLKKQLPIDDLDIFFYPPPLNNYRTDKDEFHSSCEYSNNKPEKLSELNPSECVYCQEEFAVIGYRIDNHKFSNYKTITKYSCCTNKQTCENMYLCLSCLGSGAEIGRHKRYHNYKLITEVKLYSSQNYFHETDWTAMEELAFLYALEEWTCKETEKYIDPINSENLINDWNNVSQHVGSRNANEAEIEFEHFISNQRIWKLVALYTGTEPLITYEEAVEMGCFENHNNYFSALNRSQKNIWNKSDLKLLFDCMTIYGYGNWQTITIEFNKIMADKYFGNQCVIRTPEEIKHECLLRFYDRPIRQRKWKPPSNSRPIIFDRTHYFKEPVNLKYPVMNSNLFIQIGYDYVNDEFEYPYMDHAESLLDLMGDFEIKPKLPSEDKFKMKLKDQFNIEPYLNIEEEKTIISCKQYNEVLNQRRIAKACVHSYRLIEQFAIYKDKQLPKIKPFSVQSFGERLVKMSRFMTLDIHRSLIEGAKNEKLLAHRLKELQFYKIIGLKKLNEIDVFNKLHQKNLSKILDTDSERQSSNELIPSGSDGKRIINYVQSICSTLSTSQHSQPVQNKLGYLPNDKCEELLTRNEKMLCQKYNLDPNYYLNTKFKILNIGLQENSPKIDYIIHKYLVHVNKVSVLPNSKLS</sequence>
<keyword evidence="3" id="KW-0862">Zinc</keyword>
<dbReference type="Proteomes" id="UP000694846">
    <property type="component" value="Unplaced"/>
</dbReference>
<proteinExistence type="predicted"/>
<dbReference type="Pfam" id="PF25299">
    <property type="entry name" value="ZZ_ADA2"/>
    <property type="match status" value="1"/>
</dbReference>
<dbReference type="Pfam" id="PF24533">
    <property type="entry name" value="Tri-helical_Ada2b_C"/>
    <property type="match status" value="1"/>
</dbReference>
<dbReference type="GO" id="GO:0005634">
    <property type="term" value="C:nucleus"/>
    <property type="evidence" value="ECO:0007669"/>
    <property type="project" value="TreeGrafter"/>
</dbReference>
<dbReference type="SUPFAM" id="SSF57850">
    <property type="entry name" value="RING/U-box"/>
    <property type="match status" value="1"/>
</dbReference>
<evidence type="ECO:0000313" key="7">
    <source>
        <dbReference type="RefSeq" id="XP_025417834.1"/>
    </source>
</evidence>